<dbReference type="InterPro" id="IPR016140">
    <property type="entry name" value="Bifunc_inhib/LTP/seed_store"/>
</dbReference>
<keyword evidence="6" id="KW-1185">Reference proteome</keyword>
<dbReference type="Proteomes" id="UP000077755">
    <property type="component" value="Chromosome 2"/>
</dbReference>
<dbReference type="Gene3D" id="1.10.110.10">
    <property type="entry name" value="Plant lipid-transfer and hydrophobic proteins"/>
    <property type="match status" value="1"/>
</dbReference>
<gene>
    <name evidence="4" type="ORF">DCAR_008481</name>
    <name evidence="5" type="ORF">DCAR_0209575</name>
</gene>
<dbReference type="SUPFAM" id="SSF47699">
    <property type="entry name" value="Bifunctional inhibitor/lipid-transfer protein/seed storage 2S albumin"/>
    <property type="match status" value="1"/>
</dbReference>
<feature type="domain" description="Bifunctional inhibitor/plant lipid transfer protein/seed storage helical" evidence="3">
    <location>
        <begin position="55"/>
        <end position="137"/>
    </location>
</feature>
<keyword evidence="1 2" id="KW-0732">Signal</keyword>
<reference evidence="4" key="1">
    <citation type="journal article" date="2016" name="Nat. Genet.">
        <title>A high-quality carrot genome assembly provides new insights into carotenoid accumulation and asterid genome evolution.</title>
        <authorList>
            <person name="Iorizzo M."/>
            <person name="Ellison S."/>
            <person name="Senalik D."/>
            <person name="Zeng P."/>
            <person name="Satapoomin P."/>
            <person name="Huang J."/>
            <person name="Bowman M."/>
            <person name="Iovene M."/>
            <person name="Sanseverino W."/>
            <person name="Cavagnaro P."/>
            <person name="Yildiz M."/>
            <person name="Macko-Podgorni A."/>
            <person name="Moranska E."/>
            <person name="Grzebelus E."/>
            <person name="Grzebelus D."/>
            <person name="Ashrafi H."/>
            <person name="Zheng Z."/>
            <person name="Cheng S."/>
            <person name="Spooner D."/>
            <person name="Van Deynze A."/>
            <person name="Simon P."/>
        </authorList>
    </citation>
    <scope>NUCLEOTIDE SEQUENCE [LARGE SCALE GENOMIC DNA]</scope>
    <source>
        <tissue evidence="4">Leaf</tissue>
    </source>
</reference>
<dbReference type="FunFam" id="1.10.110.10:FF:000003">
    <property type="entry name" value="pEARLI1-like lipid transfer protein 1"/>
    <property type="match status" value="1"/>
</dbReference>
<dbReference type="InterPro" id="IPR036312">
    <property type="entry name" value="Bifun_inhib/LTP/seed_sf"/>
</dbReference>
<accession>A0A166FD83</accession>
<dbReference type="EMBL" id="CP093344">
    <property type="protein sequence ID" value="WOG90332.1"/>
    <property type="molecule type" value="Genomic_DNA"/>
</dbReference>
<dbReference type="Gramene" id="KZN07644">
    <property type="protein sequence ID" value="KZN07644"/>
    <property type="gene ID" value="DCAR_008481"/>
</dbReference>
<dbReference type="STRING" id="79200.A0A166FD83"/>
<evidence type="ECO:0000313" key="5">
    <source>
        <dbReference type="EMBL" id="WOG90332.1"/>
    </source>
</evidence>
<feature type="chain" id="PRO_5007873229" description="Bifunctional inhibitor/plant lipid transfer protein/seed storage helical domain-containing protein" evidence="2">
    <location>
        <begin position="26"/>
        <end position="138"/>
    </location>
</feature>
<evidence type="ECO:0000256" key="1">
    <source>
        <dbReference type="ARBA" id="ARBA00022729"/>
    </source>
</evidence>
<evidence type="ECO:0000313" key="4">
    <source>
        <dbReference type="EMBL" id="KZN07644.1"/>
    </source>
</evidence>
<dbReference type="InterPro" id="IPR051636">
    <property type="entry name" value="Plant_LTP/defense-related"/>
</dbReference>
<feature type="signal peptide" evidence="2">
    <location>
        <begin position="1"/>
        <end position="25"/>
    </location>
</feature>
<dbReference type="InterPro" id="IPR027923">
    <property type="entry name" value="Hydrophob_seed_dom"/>
</dbReference>
<sequence>MASKTLASTAFVLALNLLLFSLVSSTYCPPPPKPKCPPPPAPKPKCPPSVPEATCPRDTLKLGACANVLGGLVGLVVGAAPKKPCCSLLEGLVDLQAAVCLCTAIKANVLGINLNVPVDLSLILNYCGKKVPTGFQCP</sequence>
<name>A0A166FD83_DAUCS</name>
<evidence type="ECO:0000256" key="2">
    <source>
        <dbReference type="SAM" id="SignalP"/>
    </source>
</evidence>
<dbReference type="KEGG" id="dcr:108206889"/>
<dbReference type="OMA" id="MCANLLG"/>
<organism evidence="4">
    <name type="scientific">Daucus carota subsp. sativus</name>
    <name type="common">Carrot</name>
    <dbReference type="NCBI Taxonomy" id="79200"/>
    <lineage>
        <taxon>Eukaryota</taxon>
        <taxon>Viridiplantae</taxon>
        <taxon>Streptophyta</taxon>
        <taxon>Embryophyta</taxon>
        <taxon>Tracheophyta</taxon>
        <taxon>Spermatophyta</taxon>
        <taxon>Magnoliopsida</taxon>
        <taxon>eudicotyledons</taxon>
        <taxon>Gunneridae</taxon>
        <taxon>Pentapetalae</taxon>
        <taxon>asterids</taxon>
        <taxon>campanulids</taxon>
        <taxon>Apiales</taxon>
        <taxon>Apiaceae</taxon>
        <taxon>Apioideae</taxon>
        <taxon>Scandiceae</taxon>
        <taxon>Daucinae</taxon>
        <taxon>Daucus</taxon>
        <taxon>Daucus sect. Daucus</taxon>
    </lineage>
</organism>
<dbReference type="SMART" id="SM00499">
    <property type="entry name" value="AAI"/>
    <property type="match status" value="1"/>
</dbReference>
<proteinExistence type="predicted"/>
<dbReference type="AlphaFoldDB" id="A0A166FD83"/>
<dbReference type="EMBL" id="LNRQ01000002">
    <property type="protein sequence ID" value="KZN07644.1"/>
    <property type="molecule type" value="Genomic_DNA"/>
</dbReference>
<dbReference type="Pfam" id="PF14547">
    <property type="entry name" value="Hydrophob_seed"/>
    <property type="match status" value="1"/>
</dbReference>
<evidence type="ECO:0000313" key="6">
    <source>
        <dbReference type="Proteomes" id="UP000077755"/>
    </source>
</evidence>
<protein>
    <recommendedName>
        <fullName evidence="3">Bifunctional inhibitor/plant lipid transfer protein/seed storage helical domain-containing protein</fullName>
    </recommendedName>
</protein>
<reference evidence="5" key="2">
    <citation type="submission" date="2022-03" db="EMBL/GenBank/DDBJ databases">
        <title>Draft title - Genomic analysis of global carrot germplasm unveils the trajectory of domestication and the origin of high carotenoid orange carrot.</title>
        <authorList>
            <person name="Iorizzo M."/>
            <person name="Ellison S."/>
            <person name="Senalik D."/>
            <person name="Macko-Podgorni A."/>
            <person name="Grzebelus D."/>
            <person name="Bostan H."/>
            <person name="Rolling W."/>
            <person name="Curaba J."/>
            <person name="Simon P."/>
        </authorList>
    </citation>
    <scope>NUCLEOTIDE SEQUENCE</scope>
    <source>
        <tissue evidence="5">Leaf</tissue>
    </source>
</reference>
<dbReference type="OrthoDB" id="696558at2759"/>
<dbReference type="CDD" id="cd01958">
    <property type="entry name" value="HPS_like"/>
    <property type="match status" value="1"/>
</dbReference>
<dbReference type="PANTHER" id="PTHR31731">
    <property type="match status" value="1"/>
</dbReference>
<evidence type="ECO:0000259" key="3">
    <source>
        <dbReference type="SMART" id="SM00499"/>
    </source>
</evidence>